<sequence>MTDRSADHPDSTPASSGGERLQTSPGGERLQKRLARAGFASRRAVEDLIKAGRVTVNGEVAALGRTVTDADDIRVDGQLIETESVPKVTFMLYKPRGYVTTARDEYGRRNVLDAMPHIPGLHPVGRLDRDSEGLLLLTTDGDLTLTMTHPRYGHEKAYRAWTDGPQEPTQADLDALTDGTLKLEDGPARALQATPARGGAFVTLGEGRNRQVRRMLDGIGHPVTRLLRYRVGGLWLGNMEVGEYQQLDGRDLQDLLHPEKVPAAVWDREWERIQKRWG</sequence>
<dbReference type="EMBL" id="BAAADB010000029">
    <property type="protein sequence ID" value="GAA0517150.1"/>
    <property type="molecule type" value="Genomic_DNA"/>
</dbReference>
<evidence type="ECO:0000256" key="3">
    <source>
        <dbReference type="PROSITE-ProRule" id="PRU00182"/>
    </source>
</evidence>
<evidence type="ECO:0000313" key="7">
    <source>
        <dbReference type="EMBL" id="GAA0517150.1"/>
    </source>
</evidence>
<dbReference type="InterPro" id="IPR018496">
    <property type="entry name" value="PsdUridine_synth_RsuA/RluB_CS"/>
</dbReference>
<comment type="similarity">
    <text evidence="1 4">Belongs to the pseudouridine synthase RsuA family.</text>
</comment>
<evidence type="ECO:0000256" key="5">
    <source>
        <dbReference type="SAM" id="MobiDB-lite"/>
    </source>
</evidence>
<proteinExistence type="inferred from homology"/>
<evidence type="ECO:0000256" key="1">
    <source>
        <dbReference type="ARBA" id="ARBA00008348"/>
    </source>
</evidence>
<dbReference type="RefSeq" id="WP_343759571.1">
    <property type="nucleotide sequence ID" value="NZ_BAAADB010000029.1"/>
</dbReference>
<evidence type="ECO:0000313" key="8">
    <source>
        <dbReference type="Proteomes" id="UP001500191"/>
    </source>
</evidence>
<feature type="domain" description="RNA-binding S4" evidence="6">
    <location>
        <begin position="28"/>
        <end position="90"/>
    </location>
</feature>
<dbReference type="PROSITE" id="PS01149">
    <property type="entry name" value="PSI_RSU"/>
    <property type="match status" value="1"/>
</dbReference>
<dbReference type="Gene3D" id="3.30.70.1560">
    <property type="entry name" value="Alpha-L RNA-binding motif"/>
    <property type="match status" value="1"/>
</dbReference>
<feature type="compositionally biased region" description="Basic and acidic residues" evidence="5">
    <location>
        <begin position="1"/>
        <end position="10"/>
    </location>
</feature>
<keyword evidence="3" id="KW-0694">RNA-binding</keyword>
<dbReference type="InterPro" id="IPR036986">
    <property type="entry name" value="S4_RNA-bd_sf"/>
</dbReference>
<dbReference type="Pfam" id="PF01479">
    <property type="entry name" value="S4"/>
    <property type="match status" value="1"/>
</dbReference>
<dbReference type="InterPro" id="IPR042092">
    <property type="entry name" value="PsdUridine_s_RsuA/RluB/E/F_cat"/>
</dbReference>
<feature type="region of interest" description="Disordered" evidence="5">
    <location>
        <begin position="1"/>
        <end position="29"/>
    </location>
</feature>
<reference evidence="8" key="1">
    <citation type="journal article" date="2019" name="Int. J. Syst. Evol. Microbiol.">
        <title>The Global Catalogue of Microorganisms (GCM) 10K type strain sequencing project: providing services to taxonomists for standard genome sequencing and annotation.</title>
        <authorList>
            <consortium name="The Broad Institute Genomics Platform"/>
            <consortium name="The Broad Institute Genome Sequencing Center for Infectious Disease"/>
            <person name="Wu L."/>
            <person name="Ma J."/>
        </authorList>
    </citation>
    <scope>NUCLEOTIDE SEQUENCE [LARGE SCALE GENOMIC DNA]</scope>
    <source>
        <strain evidence="8">JCM 14368</strain>
    </source>
</reference>
<dbReference type="Gene3D" id="3.10.290.10">
    <property type="entry name" value="RNA-binding S4 domain"/>
    <property type="match status" value="1"/>
</dbReference>
<dbReference type="SUPFAM" id="SSF55174">
    <property type="entry name" value="Alpha-L RNA-binding motif"/>
    <property type="match status" value="1"/>
</dbReference>
<dbReference type="SMART" id="SM00363">
    <property type="entry name" value="S4"/>
    <property type="match status" value="1"/>
</dbReference>
<accession>A0ABP3MDY5</accession>
<protein>
    <recommendedName>
        <fullName evidence="4">Pseudouridine synthase</fullName>
        <ecNumber evidence="4">5.4.99.-</ecNumber>
    </recommendedName>
</protein>
<dbReference type="PANTHER" id="PTHR47683">
    <property type="entry name" value="PSEUDOURIDINE SYNTHASE FAMILY PROTEIN-RELATED"/>
    <property type="match status" value="1"/>
</dbReference>
<organism evidence="7 8">
    <name type="scientific">Deinococcus depolymerans</name>
    <dbReference type="NCBI Taxonomy" id="392408"/>
    <lineage>
        <taxon>Bacteria</taxon>
        <taxon>Thermotogati</taxon>
        <taxon>Deinococcota</taxon>
        <taxon>Deinococci</taxon>
        <taxon>Deinococcales</taxon>
        <taxon>Deinococcaceae</taxon>
        <taxon>Deinococcus</taxon>
    </lineage>
</organism>
<evidence type="ECO:0000256" key="2">
    <source>
        <dbReference type="ARBA" id="ARBA00023235"/>
    </source>
</evidence>
<evidence type="ECO:0000256" key="4">
    <source>
        <dbReference type="RuleBase" id="RU003887"/>
    </source>
</evidence>
<dbReference type="InterPro" id="IPR050343">
    <property type="entry name" value="RsuA_PseudoU_synthase"/>
</dbReference>
<evidence type="ECO:0000259" key="6">
    <source>
        <dbReference type="SMART" id="SM00363"/>
    </source>
</evidence>
<keyword evidence="8" id="KW-1185">Reference proteome</keyword>
<dbReference type="Pfam" id="PF00849">
    <property type="entry name" value="PseudoU_synth_2"/>
    <property type="match status" value="1"/>
</dbReference>
<comment type="caution">
    <text evidence="7">The sequence shown here is derived from an EMBL/GenBank/DDBJ whole genome shotgun (WGS) entry which is preliminary data.</text>
</comment>
<dbReference type="CDD" id="cd00165">
    <property type="entry name" value="S4"/>
    <property type="match status" value="1"/>
</dbReference>
<dbReference type="SUPFAM" id="SSF55120">
    <property type="entry name" value="Pseudouridine synthase"/>
    <property type="match status" value="1"/>
</dbReference>
<gene>
    <name evidence="7" type="ORF">GCM10008937_25820</name>
</gene>
<dbReference type="Proteomes" id="UP001500191">
    <property type="component" value="Unassembled WGS sequence"/>
</dbReference>
<name>A0ABP3MDY5_9DEIO</name>
<dbReference type="EC" id="5.4.99.-" evidence="4"/>
<keyword evidence="2 4" id="KW-0413">Isomerase</keyword>
<dbReference type="InterPro" id="IPR002942">
    <property type="entry name" value="S4_RNA-bd"/>
</dbReference>
<dbReference type="InterPro" id="IPR020094">
    <property type="entry name" value="TruA/RsuA/RluB/E/F_N"/>
</dbReference>
<dbReference type="PANTHER" id="PTHR47683:SF2">
    <property type="entry name" value="RNA-BINDING S4 DOMAIN-CONTAINING PROTEIN"/>
    <property type="match status" value="1"/>
</dbReference>
<dbReference type="NCBIfam" id="TIGR00093">
    <property type="entry name" value="pseudouridine synthase"/>
    <property type="match status" value="1"/>
</dbReference>
<dbReference type="PROSITE" id="PS50889">
    <property type="entry name" value="S4"/>
    <property type="match status" value="1"/>
</dbReference>
<dbReference type="InterPro" id="IPR020103">
    <property type="entry name" value="PsdUridine_synth_cat_dom_sf"/>
</dbReference>
<dbReference type="InterPro" id="IPR006145">
    <property type="entry name" value="PsdUridine_synth_RsuA/RluA"/>
</dbReference>
<dbReference type="Gene3D" id="3.30.70.580">
    <property type="entry name" value="Pseudouridine synthase I, catalytic domain, N-terminal subdomain"/>
    <property type="match status" value="1"/>
</dbReference>
<dbReference type="InterPro" id="IPR000748">
    <property type="entry name" value="PsdUridine_synth_RsuA/RluB/E/F"/>
</dbReference>